<dbReference type="GO" id="GO:0003677">
    <property type="term" value="F:DNA binding"/>
    <property type="evidence" value="ECO:0007669"/>
    <property type="project" value="InterPro"/>
</dbReference>
<dbReference type="AlphaFoldDB" id="A0A2K8KPR2"/>
<dbReference type="InterPro" id="IPR038718">
    <property type="entry name" value="SNF2-like_sf"/>
</dbReference>
<name>A0A2K8KPR2_9GAMM</name>
<dbReference type="PROSITE" id="PS51192">
    <property type="entry name" value="HELICASE_ATP_BIND_1"/>
    <property type="match status" value="1"/>
</dbReference>
<dbReference type="Pfam" id="PF18339">
    <property type="entry name" value="Tudor_1_RapA"/>
    <property type="match status" value="1"/>
</dbReference>
<feature type="domain" description="Helicase ATP-binding" evidence="9">
    <location>
        <begin position="159"/>
        <end position="316"/>
    </location>
</feature>
<evidence type="ECO:0000259" key="9">
    <source>
        <dbReference type="PROSITE" id="PS51192"/>
    </source>
</evidence>
<keyword evidence="3 11" id="KW-0347">Helicase</keyword>
<dbReference type="SUPFAM" id="SSF52540">
    <property type="entry name" value="P-loop containing nucleoside triphosphate hydrolases"/>
    <property type="match status" value="2"/>
</dbReference>
<dbReference type="Gene3D" id="3.40.50.300">
    <property type="entry name" value="P-loop containing nucleotide triphosphate hydrolases"/>
    <property type="match status" value="1"/>
</dbReference>
<keyword evidence="5" id="KW-0805">Transcription regulation</keyword>
<dbReference type="SMART" id="SM00490">
    <property type="entry name" value="HELICc"/>
    <property type="match status" value="1"/>
</dbReference>
<proteinExistence type="predicted"/>
<evidence type="ECO:0000313" key="11">
    <source>
        <dbReference type="EMBL" id="ATX76748.1"/>
    </source>
</evidence>
<keyword evidence="7" id="KW-0010">Activator</keyword>
<keyword evidence="6" id="KW-0238">DNA-binding</keyword>
<dbReference type="Gene3D" id="3.30.360.80">
    <property type="match status" value="1"/>
</dbReference>
<keyword evidence="1" id="KW-0547">Nucleotide-binding</keyword>
<evidence type="ECO:0000256" key="4">
    <source>
        <dbReference type="ARBA" id="ARBA00022840"/>
    </source>
</evidence>
<dbReference type="KEGG" id="rfo:REIFOR_01603"/>
<dbReference type="GO" id="GO:0016817">
    <property type="term" value="F:hydrolase activity, acting on acid anhydrides"/>
    <property type="evidence" value="ECO:0007669"/>
    <property type="project" value="InterPro"/>
</dbReference>
<feature type="domain" description="Helicase C-terminal" evidence="10">
    <location>
        <begin position="409"/>
        <end position="565"/>
    </location>
</feature>
<dbReference type="InterPro" id="IPR040766">
    <property type="entry name" value="Tudor_2_RapA"/>
</dbReference>
<gene>
    <name evidence="11" type="ORF">REIFOR_01603</name>
</gene>
<dbReference type="Gene3D" id="6.10.140.1500">
    <property type="match status" value="1"/>
</dbReference>
<evidence type="ECO:0000256" key="8">
    <source>
        <dbReference type="ARBA" id="ARBA00023163"/>
    </source>
</evidence>
<keyword evidence="12" id="KW-1185">Reference proteome</keyword>
<evidence type="ECO:0000256" key="5">
    <source>
        <dbReference type="ARBA" id="ARBA00023015"/>
    </source>
</evidence>
<dbReference type="Gene3D" id="2.30.30.140">
    <property type="match status" value="1"/>
</dbReference>
<dbReference type="CDD" id="cd18011">
    <property type="entry name" value="DEXDc_RapA"/>
    <property type="match status" value="1"/>
</dbReference>
<dbReference type="RefSeq" id="WP_100257063.1">
    <property type="nucleotide sequence ID" value="NZ_CP011797.1"/>
</dbReference>
<keyword evidence="4" id="KW-0067">ATP-binding</keyword>
<dbReference type="Pfam" id="PF04851">
    <property type="entry name" value="ResIII"/>
    <property type="match status" value="1"/>
</dbReference>
<dbReference type="InterPro" id="IPR001650">
    <property type="entry name" value="Helicase_C-like"/>
</dbReference>
<evidence type="ECO:0000256" key="2">
    <source>
        <dbReference type="ARBA" id="ARBA00022801"/>
    </source>
</evidence>
<organism evidence="11 12">
    <name type="scientific">Reinekea forsetii</name>
    <dbReference type="NCBI Taxonomy" id="1336806"/>
    <lineage>
        <taxon>Bacteria</taxon>
        <taxon>Pseudomonadati</taxon>
        <taxon>Pseudomonadota</taxon>
        <taxon>Gammaproteobacteria</taxon>
        <taxon>Oceanospirillales</taxon>
        <taxon>Saccharospirillaceae</taxon>
        <taxon>Reinekea</taxon>
    </lineage>
</organism>
<evidence type="ECO:0000256" key="7">
    <source>
        <dbReference type="ARBA" id="ARBA00023159"/>
    </source>
</evidence>
<dbReference type="PROSITE" id="PS51194">
    <property type="entry name" value="HELICASE_CTER"/>
    <property type="match status" value="1"/>
</dbReference>
<dbReference type="InterPro" id="IPR057342">
    <property type="entry name" value="DEXDc_RapA"/>
</dbReference>
<sequence>MTQFVQGQRWLVDSEPELGLGLVQGLDPRAVRLFFPDCDTERQYALRDAPLTRLVLEIGDTLEHREQGPMEIAEVHHLNGLIIYETTTAQMVTETDLADTVKRNNPVMRLLTGQTDHPNWFSFRSALTRGIQAIWNGHMNGLLGTRSSLLPHQLYVAKKATEHTHVRALLADEVGLGKTIEAGLIINRLVHQGRAKRVLIAVPEALQAQWLVELIRRFSLYCELYQSEEHDFGIGQVHLISHRELSNIDCLAQIMEQEWDMLVVDEAHHLPTEPNAELLHWTILAEQTPHLLLMTATPEQLGMNAHFGRLQLLDAGRFTSIEKYQQDESSFTELSGLARALDDDNVTPAHIAELEALGIQWNNDNQRALSALLDRHGTGRVVYRNTRKGVAGFHSRQADLTLFDDEAGRIAALAKWLLLHRDQKILLIAHDMDTAKDVAFQLFQKHGLEATSFHEDLDLIERDRAAAHFAEADGGAQILVCSEIGGEGRNFQFCHHLILWDLPTHPDMLEQRIGRLDRIGQTQTIQIHAYLLAESDDQQRFEWYHNTLRCVEQIQPAASAIHERYAAQWFDAPSDDLKEQIQGELKSLAEQLESGRDILLELNSCRQPEADEIKAVIEQLEQHHPLDVVEMAANLLNLHFESIADGVYELIPSSNMLIPTLPGIPEGGAVVTFDRARASAREDTLFLSWEHPFIQGLMDILQGTELGQASIAVLQTTQVPAGQLLMEVQWSISMPERFGHAIKPHMSHSLFRTLVLEGGDKDLDAVLAEDSLQAQIKALPVKLARNMIRQAKDRIAPLYETSQRLAQLRFDQAMTESGQSLKHSNQARIERLTYLQTVNPLVSLDDVSALISQTEQEWAAHQSCEFITSGVRLILCAPPGSL</sequence>
<dbReference type="Pfam" id="PF00271">
    <property type="entry name" value="Helicase_C"/>
    <property type="match status" value="1"/>
</dbReference>
<evidence type="ECO:0000256" key="1">
    <source>
        <dbReference type="ARBA" id="ARBA00022741"/>
    </source>
</evidence>
<dbReference type="Gene3D" id="3.40.50.10810">
    <property type="entry name" value="Tandem AAA-ATPase domain"/>
    <property type="match status" value="1"/>
</dbReference>
<dbReference type="GO" id="GO:0004386">
    <property type="term" value="F:helicase activity"/>
    <property type="evidence" value="ECO:0007669"/>
    <property type="project" value="UniProtKB-KW"/>
</dbReference>
<dbReference type="InterPro" id="IPR027417">
    <property type="entry name" value="P-loop_NTPase"/>
</dbReference>
<accession>A0A2K8KPR2</accession>
<dbReference type="PANTHER" id="PTHR45766:SF6">
    <property type="entry name" value="SWI_SNF-RELATED MATRIX-ASSOCIATED ACTIN-DEPENDENT REGULATOR OF CHROMATIN SUBFAMILY A-LIKE PROTEIN 1"/>
    <property type="match status" value="1"/>
</dbReference>
<dbReference type="GO" id="GO:0005524">
    <property type="term" value="F:ATP binding"/>
    <property type="evidence" value="ECO:0007669"/>
    <property type="project" value="InterPro"/>
</dbReference>
<dbReference type="Pfam" id="PF18337">
    <property type="entry name" value="Tudor_RapA"/>
    <property type="match status" value="1"/>
</dbReference>
<protein>
    <submittedName>
        <fullName evidence="11">Superfamily II DNA/RNA helicase, SNF2 family protein</fullName>
    </submittedName>
</protein>
<dbReference type="Proteomes" id="UP000229757">
    <property type="component" value="Chromosome"/>
</dbReference>
<evidence type="ECO:0000259" key="10">
    <source>
        <dbReference type="PROSITE" id="PS51194"/>
    </source>
</evidence>
<dbReference type="OrthoDB" id="9814088at2"/>
<dbReference type="PANTHER" id="PTHR45766">
    <property type="entry name" value="DNA ANNEALING HELICASE AND ENDONUCLEASE ZRANB3 FAMILY MEMBER"/>
    <property type="match status" value="1"/>
</dbReference>
<evidence type="ECO:0000256" key="6">
    <source>
        <dbReference type="ARBA" id="ARBA00023125"/>
    </source>
</evidence>
<dbReference type="InterPro" id="IPR049730">
    <property type="entry name" value="SNF2/RAD54-like_C"/>
</dbReference>
<dbReference type="Pfam" id="PF12137">
    <property type="entry name" value="RapA_C"/>
    <property type="match status" value="1"/>
</dbReference>
<dbReference type="EMBL" id="CP011797">
    <property type="protein sequence ID" value="ATX76748.1"/>
    <property type="molecule type" value="Genomic_DNA"/>
</dbReference>
<dbReference type="InterPro" id="IPR006935">
    <property type="entry name" value="Helicase/UvrB_N"/>
</dbReference>
<dbReference type="SMART" id="SM00487">
    <property type="entry name" value="DEXDc"/>
    <property type="match status" value="1"/>
</dbReference>
<dbReference type="InterPro" id="IPR040765">
    <property type="entry name" value="Tudor_1_RapA"/>
</dbReference>
<dbReference type="CDD" id="cd18793">
    <property type="entry name" value="SF2_C_SNF"/>
    <property type="match status" value="1"/>
</dbReference>
<reference evidence="11 12" key="1">
    <citation type="journal article" date="2017" name="Environ. Microbiol.">
        <title>Genomic and physiological analyses of 'Reinekea forsetii' reveal a versatile opportunistic lifestyle during spring algae blooms.</title>
        <authorList>
            <person name="Avci B."/>
            <person name="Hahnke R.L."/>
            <person name="Chafee M."/>
            <person name="Fischer T."/>
            <person name="Gruber-Vodicka H."/>
            <person name="Tegetmeyer H.E."/>
            <person name="Harder J."/>
            <person name="Fuchs B.M."/>
            <person name="Amann R.I."/>
            <person name="Teeling H."/>
        </authorList>
    </citation>
    <scope>NUCLEOTIDE SEQUENCE [LARGE SCALE GENOMIC DNA]</scope>
    <source>
        <strain evidence="11 12">Hel1_31_D35</strain>
    </source>
</reference>
<dbReference type="InterPro" id="IPR022737">
    <property type="entry name" value="RapA_C"/>
</dbReference>
<evidence type="ECO:0000256" key="3">
    <source>
        <dbReference type="ARBA" id="ARBA00022806"/>
    </source>
</evidence>
<evidence type="ECO:0000313" key="12">
    <source>
        <dbReference type="Proteomes" id="UP000229757"/>
    </source>
</evidence>
<dbReference type="InterPro" id="IPR014001">
    <property type="entry name" value="Helicase_ATP-bd"/>
</dbReference>
<keyword evidence="8" id="KW-0804">Transcription</keyword>
<keyword evidence="2" id="KW-0378">Hydrolase</keyword>